<dbReference type="RefSeq" id="WP_108688473.1">
    <property type="nucleotide sequence ID" value="NZ_QCYK01000003.1"/>
</dbReference>
<proteinExistence type="predicted"/>
<dbReference type="InterPro" id="IPR031712">
    <property type="entry name" value="DUF5077"/>
</dbReference>
<dbReference type="Proteomes" id="UP000244450">
    <property type="component" value="Unassembled WGS sequence"/>
</dbReference>
<dbReference type="InterPro" id="IPR021862">
    <property type="entry name" value="DUF3472"/>
</dbReference>
<dbReference type="EMBL" id="QCYK01000003">
    <property type="protein sequence ID" value="PUZ22728.1"/>
    <property type="molecule type" value="Genomic_DNA"/>
</dbReference>
<feature type="signal peptide" evidence="1">
    <location>
        <begin position="1"/>
        <end position="21"/>
    </location>
</feature>
<evidence type="ECO:0000256" key="1">
    <source>
        <dbReference type="SAM" id="SignalP"/>
    </source>
</evidence>
<dbReference type="OrthoDB" id="6014523at2"/>
<evidence type="ECO:0000313" key="3">
    <source>
        <dbReference type="EMBL" id="PUZ22728.1"/>
    </source>
</evidence>
<sequence>MKKRNPLFLLGSLLLALTATAQTEVPPGGNSFVTTLPQGSHARVTNHGWSGWDNAGVVYSTFLKPATAGTLSVSMAVVAADNNSVISASINGKAYTVKLDKGSYTYNLGSWEVDTNYVELKVKGIKKTAPLFAEVTGITVSGSAVDARLTYVKNNEGNFFHWGRRGPSVHLGYDTKAVDDNIEWFYNEITVPEGNDPEGSYFMAAGFGEGYFGMQVNGPEERHILFSVWSPYNTDDPKSIPADQQIKMLKKGAGVHTGEFGNEGSGGQSYMNYPWKAGRTYKFLLHGHPLDSIHTEYTAYFFAPEKGQWTLIASFSRPRTHTWLTHLHSFLENFNPDNGYITRKAWYHNQWVRTASGKWEPITRARFTGDNTARIGYRLDYDGGSGEQGFYLRNCGFFNHPPALNGLYTVPAPTTAPVIELEKLP</sequence>
<comment type="caution">
    <text evidence="3">The sequence shown here is derived from an EMBL/GenBank/DDBJ whole genome shotgun (WGS) entry which is preliminary data.</text>
</comment>
<dbReference type="Pfam" id="PF16871">
    <property type="entry name" value="DUF5077"/>
    <property type="match status" value="1"/>
</dbReference>
<accession>A0A2T7BCA2</accession>
<organism evidence="3 4">
    <name type="scientific">Chitinophaga parva</name>
    <dbReference type="NCBI Taxonomy" id="2169414"/>
    <lineage>
        <taxon>Bacteria</taxon>
        <taxon>Pseudomonadati</taxon>
        <taxon>Bacteroidota</taxon>
        <taxon>Chitinophagia</taxon>
        <taxon>Chitinophagales</taxon>
        <taxon>Chitinophagaceae</taxon>
        <taxon>Chitinophaga</taxon>
    </lineage>
</organism>
<feature type="chain" id="PRO_5015487461" evidence="1">
    <location>
        <begin position="22"/>
        <end position="425"/>
    </location>
</feature>
<protein>
    <submittedName>
        <fullName evidence="3">Nematoblast specific protein</fullName>
    </submittedName>
</protein>
<name>A0A2T7BCA2_9BACT</name>
<evidence type="ECO:0000313" key="4">
    <source>
        <dbReference type="Proteomes" id="UP000244450"/>
    </source>
</evidence>
<keyword evidence="4" id="KW-1185">Reference proteome</keyword>
<feature type="domain" description="DUF5077" evidence="2">
    <location>
        <begin position="25"/>
        <end position="145"/>
    </location>
</feature>
<keyword evidence="1" id="KW-0732">Signal</keyword>
<dbReference type="AlphaFoldDB" id="A0A2T7BCA2"/>
<evidence type="ECO:0000259" key="2">
    <source>
        <dbReference type="Pfam" id="PF16871"/>
    </source>
</evidence>
<reference evidence="3 4" key="1">
    <citation type="submission" date="2018-04" db="EMBL/GenBank/DDBJ databases">
        <title>Chitinophaga fuyangensis sp. nov., isolated from soil in a chemical factory.</title>
        <authorList>
            <person name="Chen K."/>
        </authorList>
    </citation>
    <scope>NUCLEOTIDE SEQUENCE [LARGE SCALE GENOMIC DNA]</scope>
    <source>
        <strain evidence="3 4">LY-1</strain>
    </source>
</reference>
<gene>
    <name evidence="3" type="ORF">DCC81_20060</name>
</gene>
<dbReference type="Pfam" id="PF11958">
    <property type="entry name" value="DUF3472"/>
    <property type="match status" value="1"/>
</dbReference>